<feature type="region of interest" description="Disordered" evidence="3">
    <location>
        <begin position="616"/>
        <end position="669"/>
    </location>
</feature>
<feature type="region of interest" description="Disordered" evidence="3">
    <location>
        <begin position="1"/>
        <end position="26"/>
    </location>
</feature>
<dbReference type="InterPro" id="IPR016024">
    <property type="entry name" value="ARM-type_fold"/>
</dbReference>
<gene>
    <name evidence="4" type="ORF">BOX15_Mlig030877g4</name>
</gene>
<dbReference type="Pfam" id="PF22493">
    <property type="entry name" value="PUF_NOP9"/>
    <property type="match status" value="1"/>
</dbReference>
<feature type="compositionally biased region" description="Basic residues" evidence="3">
    <location>
        <begin position="649"/>
        <end position="669"/>
    </location>
</feature>
<evidence type="ECO:0000313" key="5">
    <source>
        <dbReference type="Proteomes" id="UP000215902"/>
    </source>
</evidence>
<dbReference type="Proteomes" id="UP000215902">
    <property type="component" value="Unassembled WGS sequence"/>
</dbReference>
<protein>
    <recommendedName>
        <fullName evidence="6">Pumilio domain-containing protein NOP9</fullName>
    </recommendedName>
</protein>
<organism evidence="4 5">
    <name type="scientific">Macrostomum lignano</name>
    <dbReference type="NCBI Taxonomy" id="282301"/>
    <lineage>
        <taxon>Eukaryota</taxon>
        <taxon>Metazoa</taxon>
        <taxon>Spiralia</taxon>
        <taxon>Lophotrochozoa</taxon>
        <taxon>Platyhelminthes</taxon>
        <taxon>Rhabditophora</taxon>
        <taxon>Macrostomorpha</taxon>
        <taxon>Macrostomida</taxon>
        <taxon>Macrostomidae</taxon>
        <taxon>Macrostomum</taxon>
    </lineage>
</organism>
<evidence type="ECO:0000256" key="2">
    <source>
        <dbReference type="PROSITE-ProRule" id="PRU00317"/>
    </source>
</evidence>
<dbReference type="GO" id="GO:0000056">
    <property type="term" value="P:ribosomal small subunit export from nucleus"/>
    <property type="evidence" value="ECO:0007669"/>
    <property type="project" value="TreeGrafter"/>
</dbReference>
<evidence type="ECO:0008006" key="6">
    <source>
        <dbReference type="Google" id="ProtNLM"/>
    </source>
</evidence>
<feature type="non-terminal residue" evidence="4">
    <location>
        <position position="1"/>
    </location>
</feature>
<dbReference type="InterPro" id="IPR001313">
    <property type="entry name" value="Pumilio_RNA-bd_rpt"/>
</dbReference>
<dbReference type="GO" id="GO:0000480">
    <property type="term" value="P:endonucleolytic cleavage in 5'-ETS of tricistronic rRNA transcript (SSU-rRNA, 5.8S rRNA, LSU-rRNA)"/>
    <property type="evidence" value="ECO:0007669"/>
    <property type="project" value="TreeGrafter"/>
</dbReference>
<feature type="repeat" description="Pumilio" evidence="2">
    <location>
        <begin position="536"/>
        <end position="571"/>
    </location>
</feature>
<name>A0A267DYP7_9PLAT</name>
<keyword evidence="5" id="KW-1185">Reference proteome</keyword>
<evidence type="ECO:0000256" key="3">
    <source>
        <dbReference type="SAM" id="MobiDB-lite"/>
    </source>
</evidence>
<dbReference type="SUPFAM" id="SSF48371">
    <property type="entry name" value="ARM repeat"/>
    <property type="match status" value="2"/>
</dbReference>
<dbReference type="GO" id="GO:0000447">
    <property type="term" value="P:endonucleolytic cleavage in ITS1 to separate SSU-rRNA from 5.8S rRNA and LSU-rRNA from tricistronic rRNA transcript (SSU-rRNA, 5.8S rRNA, LSU-rRNA)"/>
    <property type="evidence" value="ECO:0007669"/>
    <property type="project" value="TreeGrafter"/>
</dbReference>
<accession>A0A267DYP7</accession>
<sequence>NTDCLTETHRIEMHGDQASSSSGGRKGRLDHNVLAYYRETLRNLDEMRSPSWGNPDDYEQLLSTAFDSLAREGRQLAQNQTGSRLAESLINLADWPRLARLLNNFAANWPAVVGDRFAHRVLQTAIRRYLTLRLEGRGEADAAGSADDDGAVDGEPLSVESDPSRLWGTFAAHMRLHYPEYLEHPYACHTLRSYLLLIGGVLVSANPTAPSGSSFNKHDSYDPSSSVLVDPPLEFDGISLTEELDGLCSRFLENKHVLSLIDSEVTGPFLQVLMLVLKLRLPKRFRKFIKHLNKASGLLDATCEIEALGEKYSVPSLLCSSTGCYFLEQLVSLLSPKQLRKFASAHIAGKEAALALHPSANFVLQRLATADPPPGDWLAKLVASAVGDSPCAGWLSEAMRQPPGRQQQLLVVLARQCRAAQPLPQDEARRLQAQLMRKFDSIAASSCKSADSSSALFDTVAAVGAGADGGVGVAGGQLLEELLRFADTKLLCTSLMHSQPLRLALLCRCPRGNRVFEACLSSSTVPADIKLGLCDRLLDNLAELSCDKHGSRVLDAFWAVGDHRLRERVARQLAAGGRAALERLRLDRFGRFACQKFAPELLAARPGDWKRLQQRLDEAQKQKQKQQDQPKRPREDVTAAEAEDSQQPKSKKRHKMWPNKQKKPPAKSQ</sequence>
<feature type="region of interest" description="Disordered" evidence="3">
    <location>
        <begin position="140"/>
        <end position="160"/>
    </location>
</feature>
<dbReference type="PROSITE" id="PS50302">
    <property type="entry name" value="PUM"/>
    <property type="match status" value="1"/>
</dbReference>
<dbReference type="InterPro" id="IPR040000">
    <property type="entry name" value="NOP9"/>
</dbReference>
<dbReference type="AlphaFoldDB" id="A0A267DYP7"/>
<dbReference type="PANTHER" id="PTHR13102:SF0">
    <property type="entry name" value="NUCLEOLAR PROTEIN 9"/>
    <property type="match status" value="1"/>
</dbReference>
<feature type="compositionally biased region" description="Basic and acidic residues" evidence="3">
    <location>
        <begin position="616"/>
        <end position="637"/>
    </location>
</feature>
<dbReference type="GO" id="GO:0030688">
    <property type="term" value="C:preribosome, small subunit precursor"/>
    <property type="evidence" value="ECO:0007669"/>
    <property type="project" value="TreeGrafter"/>
</dbReference>
<dbReference type="OrthoDB" id="9987665at2759"/>
<comment type="caution">
    <text evidence="4">The sequence shown here is derived from an EMBL/GenBank/DDBJ whole genome shotgun (WGS) entry which is preliminary data.</text>
</comment>
<dbReference type="Gene3D" id="1.25.10.10">
    <property type="entry name" value="Leucine-rich Repeat Variant"/>
    <property type="match status" value="2"/>
</dbReference>
<dbReference type="EMBL" id="NIVC01003024">
    <property type="protein sequence ID" value="PAA53784.1"/>
    <property type="molecule type" value="Genomic_DNA"/>
</dbReference>
<dbReference type="STRING" id="282301.A0A267DYP7"/>
<dbReference type="GO" id="GO:0005730">
    <property type="term" value="C:nucleolus"/>
    <property type="evidence" value="ECO:0007669"/>
    <property type="project" value="TreeGrafter"/>
</dbReference>
<dbReference type="GO" id="GO:0000472">
    <property type="term" value="P:endonucleolytic cleavage to generate mature 5'-end of SSU-rRNA from (SSU-rRNA, 5.8S rRNA, LSU-rRNA)"/>
    <property type="evidence" value="ECO:0007669"/>
    <property type="project" value="TreeGrafter"/>
</dbReference>
<evidence type="ECO:0000256" key="1">
    <source>
        <dbReference type="ARBA" id="ARBA00022737"/>
    </source>
</evidence>
<reference evidence="4 5" key="1">
    <citation type="submission" date="2017-06" db="EMBL/GenBank/DDBJ databases">
        <title>A platform for efficient transgenesis in Macrostomum lignano, a flatworm model organism for stem cell research.</title>
        <authorList>
            <person name="Berezikov E."/>
        </authorList>
    </citation>
    <scope>NUCLEOTIDE SEQUENCE [LARGE SCALE GENOMIC DNA]</scope>
    <source>
        <strain evidence="4">DV1</strain>
        <tissue evidence="4">Whole organism</tissue>
    </source>
</reference>
<dbReference type="PANTHER" id="PTHR13102">
    <property type="entry name" value="NUCLEOLAR PROTEIN 9"/>
    <property type="match status" value="1"/>
</dbReference>
<proteinExistence type="predicted"/>
<dbReference type="GO" id="GO:0030686">
    <property type="term" value="C:90S preribosome"/>
    <property type="evidence" value="ECO:0007669"/>
    <property type="project" value="TreeGrafter"/>
</dbReference>
<evidence type="ECO:0000313" key="4">
    <source>
        <dbReference type="EMBL" id="PAA53784.1"/>
    </source>
</evidence>
<dbReference type="InterPro" id="IPR011989">
    <property type="entry name" value="ARM-like"/>
</dbReference>
<dbReference type="GO" id="GO:0003723">
    <property type="term" value="F:RNA binding"/>
    <property type="evidence" value="ECO:0007669"/>
    <property type="project" value="InterPro"/>
</dbReference>
<dbReference type="SMART" id="SM00025">
    <property type="entry name" value="Pumilio"/>
    <property type="match status" value="3"/>
</dbReference>
<keyword evidence="1" id="KW-0677">Repeat</keyword>
<feature type="compositionally biased region" description="Basic and acidic residues" evidence="3">
    <location>
        <begin position="1"/>
        <end position="15"/>
    </location>
</feature>